<dbReference type="EMBL" id="CM007900">
    <property type="protein sequence ID" value="OTG06799.1"/>
    <property type="molecule type" value="Genomic_DNA"/>
</dbReference>
<dbReference type="InParanoid" id="A0A251T7P9"/>
<name>A0A251T7P9_HELAN</name>
<evidence type="ECO:0000256" key="1">
    <source>
        <dbReference type="SAM" id="Phobius"/>
    </source>
</evidence>
<proteinExistence type="predicted"/>
<keyword evidence="1" id="KW-1133">Transmembrane helix</keyword>
<sequence length="52" mass="5738">MLEGGKQRNWKDLSLVLLSTSFLLLIIPSLELVVVVHTNSSLSFVGLKNAKQ</sequence>
<evidence type="ECO:0000313" key="2">
    <source>
        <dbReference type="EMBL" id="OTG06799.1"/>
    </source>
</evidence>
<keyword evidence="3" id="KW-1185">Reference proteome</keyword>
<dbReference type="AlphaFoldDB" id="A0A251T7P9"/>
<keyword evidence="1" id="KW-0812">Transmembrane</keyword>
<keyword evidence="1" id="KW-0472">Membrane</keyword>
<feature type="transmembrane region" description="Helical" evidence="1">
    <location>
        <begin position="12"/>
        <end position="36"/>
    </location>
</feature>
<protein>
    <submittedName>
        <fullName evidence="2">Uncharacterized protein</fullName>
    </submittedName>
</protein>
<organism evidence="2 3">
    <name type="scientific">Helianthus annuus</name>
    <name type="common">Common sunflower</name>
    <dbReference type="NCBI Taxonomy" id="4232"/>
    <lineage>
        <taxon>Eukaryota</taxon>
        <taxon>Viridiplantae</taxon>
        <taxon>Streptophyta</taxon>
        <taxon>Embryophyta</taxon>
        <taxon>Tracheophyta</taxon>
        <taxon>Spermatophyta</taxon>
        <taxon>Magnoliopsida</taxon>
        <taxon>eudicotyledons</taxon>
        <taxon>Gunneridae</taxon>
        <taxon>Pentapetalae</taxon>
        <taxon>asterids</taxon>
        <taxon>campanulids</taxon>
        <taxon>Asterales</taxon>
        <taxon>Asteraceae</taxon>
        <taxon>Asteroideae</taxon>
        <taxon>Heliantheae alliance</taxon>
        <taxon>Heliantheae</taxon>
        <taxon>Helianthus</taxon>
    </lineage>
</organism>
<gene>
    <name evidence="2" type="ORF">HannXRQ_Chr11g0323291</name>
</gene>
<dbReference type="Proteomes" id="UP000215914">
    <property type="component" value="Chromosome 11"/>
</dbReference>
<accession>A0A251T7P9</accession>
<evidence type="ECO:0000313" key="3">
    <source>
        <dbReference type="Proteomes" id="UP000215914"/>
    </source>
</evidence>
<reference evidence="3" key="1">
    <citation type="journal article" date="2017" name="Nature">
        <title>The sunflower genome provides insights into oil metabolism, flowering and Asterid evolution.</title>
        <authorList>
            <person name="Badouin H."/>
            <person name="Gouzy J."/>
            <person name="Grassa C.J."/>
            <person name="Murat F."/>
            <person name="Staton S.E."/>
            <person name="Cottret L."/>
            <person name="Lelandais-Briere C."/>
            <person name="Owens G.L."/>
            <person name="Carrere S."/>
            <person name="Mayjonade B."/>
            <person name="Legrand L."/>
            <person name="Gill N."/>
            <person name="Kane N.C."/>
            <person name="Bowers J.E."/>
            <person name="Hubner S."/>
            <person name="Bellec A."/>
            <person name="Berard A."/>
            <person name="Berges H."/>
            <person name="Blanchet N."/>
            <person name="Boniface M.C."/>
            <person name="Brunel D."/>
            <person name="Catrice O."/>
            <person name="Chaidir N."/>
            <person name="Claudel C."/>
            <person name="Donnadieu C."/>
            <person name="Faraut T."/>
            <person name="Fievet G."/>
            <person name="Helmstetter N."/>
            <person name="King M."/>
            <person name="Knapp S.J."/>
            <person name="Lai Z."/>
            <person name="Le Paslier M.C."/>
            <person name="Lippi Y."/>
            <person name="Lorenzon L."/>
            <person name="Mandel J.R."/>
            <person name="Marage G."/>
            <person name="Marchand G."/>
            <person name="Marquand E."/>
            <person name="Bret-Mestries E."/>
            <person name="Morien E."/>
            <person name="Nambeesan S."/>
            <person name="Nguyen T."/>
            <person name="Pegot-Espagnet P."/>
            <person name="Pouilly N."/>
            <person name="Raftis F."/>
            <person name="Sallet E."/>
            <person name="Schiex T."/>
            <person name="Thomas J."/>
            <person name="Vandecasteele C."/>
            <person name="Vares D."/>
            <person name="Vear F."/>
            <person name="Vautrin S."/>
            <person name="Crespi M."/>
            <person name="Mangin B."/>
            <person name="Burke J.M."/>
            <person name="Salse J."/>
            <person name="Munos S."/>
            <person name="Vincourt P."/>
            <person name="Rieseberg L.H."/>
            <person name="Langlade N.B."/>
        </authorList>
    </citation>
    <scope>NUCLEOTIDE SEQUENCE [LARGE SCALE GENOMIC DNA]</scope>
    <source>
        <strain evidence="3">cv. SF193</strain>
    </source>
</reference>